<evidence type="ECO:0000256" key="5">
    <source>
        <dbReference type="ARBA" id="ARBA00022679"/>
    </source>
</evidence>
<dbReference type="InterPro" id="IPR014371">
    <property type="entry name" value="Oat_ACAT_DAG_ARE"/>
</dbReference>
<evidence type="ECO:0000256" key="8">
    <source>
        <dbReference type="ARBA" id="ARBA00022989"/>
    </source>
</evidence>
<dbReference type="RefSeq" id="XP_009041330.1">
    <property type="nucleotide sequence ID" value="XM_009043082.1"/>
</dbReference>
<dbReference type="OMA" id="DEFRSAN"/>
<evidence type="ECO:0000256" key="10">
    <source>
        <dbReference type="ARBA" id="ARBA00023315"/>
    </source>
</evidence>
<comment type="subcellular location">
    <subcellularLocation>
        <location evidence="1">Endoplasmic reticulum membrane</location>
        <topology evidence="1">Multi-pass membrane protein</topology>
    </subcellularLocation>
</comment>
<feature type="transmembrane region" description="Helical" evidence="11">
    <location>
        <begin position="218"/>
        <end position="237"/>
    </location>
</feature>
<keyword evidence="9 11" id="KW-0472">Membrane</keyword>
<keyword evidence="8 11" id="KW-1133">Transmembrane helix</keyword>
<feature type="transmembrane region" description="Helical" evidence="11">
    <location>
        <begin position="185"/>
        <end position="206"/>
    </location>
</feature>
<evidence type="ECO:0000256" key="2">
    <source>
        <dbReference type="ARBA" id="ARBA00005189"/>
    </source>
</evidence>
<dbReference type="KEGG" id="aaf:AURANDRAFT_3067"/>
<protein>
    <recommendedName>
        <fullName evidence="4">diacylglycerol O-acyltransferase</fullName>
        <ecNumber evidence="4">2.3.1.20</ecNumber>
    </recommendedName>
</protein>
<evidence type="ECO:0000256" key="1">
    <source>
        <dbReference type="ARBA" id="ARBA00004477"/>
    </source>
</evidence>
<dbReference type="InterPro" id="IPR004299">
    <property type="entry name" value="MBOAT_fam"/>
</dbReference>
<evidence type="ECO:0000256" key="3">
    <source>
        <dbReference type="ARBA" id="ARBA00009010"/>
    </source>
</evidence>
<dbReference type="EC" id="2.3.1.20" evidence="4"/>
<keyword evidence="13" id="KW-1185">Reference proteome</keyword>
<dbReference type="InParanoid" id="F0YLU4"/>
<dbReference type="Pfam" id="PF03062">
    <property type="entry name" value="MBOAT"/>
    <property type="match status" value="1"/>
</dbReference>
<proteinExistence type="inferred from homology"/>
<comment type="similarity">
    <text evidence="3">Belongs to the membrane-bound acyltransferase family. Sterol o-acyltransferase subfamily.</text>
</comment>
<feature type="transmembrane region" description="Helical" evidence="11">
    <location>
        <begin position="41"/>
        <end position="63"/>
    </location>
</feature>
<comment type="pathway">
    <text evidence="2">Lipid metabolism.</text>
</comment>
<keyword evidence="6 11" id="KW-0812">Transmembrane</keyword>
<evidence type="ECO:0000256" key="7">
    <source>
        <dbReference type="ARBA" id="ARBA00022824"/>
    </source>
</evidence>
<dbReference type="OrthoDB" id="10039049at2759"/>
<evidence type="ECO:0000313" key="13">
    <source>
        <dbReference type="Proteomes" id="UP000002729"/>
    </source>
</evidence>
<dbReference type="eggNOG" id="KOG0380">
    <property type="taxonomic scope" value="Eukaryota"/>
</dbReference>
<evidence type="ECO:0000256" key="4">
    <source>
        <dbReference type="ARBA" id="ARBA00013244"/>
    </source>
</evidence>
<evidence type="ECO:0000256" key="6">
    <source>
        <dbReference type="ARBA" id="ARBA00022692"/>
    </source>
</evidence>
<keyword evidence="5" id="KW-0808">Transferase</keyword>
<feature type="transmembrane region" description="Helical" evidence="11">
    <location>
        <begin position="148"/>
        <end position="173"/>
    </location>
</feature>
<organism evidence="13">
    <name type="scientific">Aureococcus anophagefferens</name>
    <name type="common">Harmful bloom alga</name>
    <dbReference type="NCBI Taxonomy" id="44056"/>
    <lineage>
        <taxon>Eukaryota</taxon>
        <taxon>Sar</taxon>
        <taxon>Stramenopiles</taxon>
        <taxon>Ochrophyta</taxon>
        <taxon>Pelagophyceae</taxon>
        <taxon>Pelagomonadales</taxon>
        <taxon>Pelagomonadaceae</taxon>
        <taxon>Aureococcus</taxon>
    </lineage>
</organism>
<evidence type="ECO:0000313" key="12">
    <source>
        <dbReference type="EMBL" id="EGB03957.1"/>
    </source>
</evidence>
<feature type="transmembrane region" description="Helical" evidence="11">
    <location>
        <begin position="83"/>
        <end position="105"/>
    </location>
</feature>
<feature type="non-terminal residue" evidence="12">
    <location>
        <position position="245"/>
    </location>
</feature>
<accession>F0YLU4</accession>
<dbReference type="PANTHER" id="PTHR10408">
    <property type="entry name" value="STEROL O-ACYLTRANSFERASE"/>
    <property type="match status" value="1"/>
</dbReference>
<dbReference type="Proteomes" id="UP000002729">
    <property type="component" value="Unassembled WGS sequence"/>
</dbReference>
<feature type="non-terminal residue" evidence="12">
    <location>
        <position position="1"/>
    </location>
</feature>
<dbReference type="GeneID" id="20220920"/>
<keyword evidence="10" id="KW-0012">Acyltransferase</keyword>
<dbReference type="GO" id="GO:0004144">
    <property type="term" value="F:diacylglycerol O-acyltransferase activity"/>
    <property type="evidence" value="ECO:0007669"/>
    <property type="project" value="UniProtKB-EC"/>
</dbReference>
<reference evidence="12 13" key="1">
    <citation type="journal article" date="2011" name="Proc. Natl. Acad. Sci. U.S.A.">
        <title>Niche of harmful alga Aureococcus anophagefferens revealed through ecogenomics.</title>
        <authorList>
            <person name="Gobler C.J."/>
            <person name="Berry D.L."/>
            <person name="Dyhrman S.T."/>
            <person name="Wilhelm S.W."/>
            <person name="Salamov A."/>
            <person name="Lobanov A.V."/>
            <person name="Zhang Y."/>
            <person name="Collier J.L."/>
            <person name="Wurch L.L."/>
            <person name="Kustka A.B."/>
            <person name="Dill B.D."/>
            <person name="Shah M."/>
            <person name="VerBerkmoes N.C."/>
            <person name="Kuo A."/>
            <person name="Terry A."/>
            <person name="Pangilinan J."/>
            <person name="Lindquist E.A."/>
            <person name="Lucas S."/>
            <person name="Paulsen I.T."/>
            <person name="Hattenrath-Lehmann T.K."/>
            <person name="Talmage S.C."/>
            <person name="Walker E.A."/>
            <person name="Koch F."/>
            <person name="Burson A.M."/>
            <person name="Marcoval M.A."/>
            <person name="Tang Y.Z."/>
            <person name="Lecleir G.R."/>
            <person name="Coyne K.J."/>
            <person name="Berg G.M."/>
            <person name="Bertrand E.M."/>
            <person name="Saito M.A."/>
            <person name="Gladyshev V.N."/>
            <person name="Grigoriev I.V."/>
        </authorList>
    </citation>
    <scope>NUCLEOTIDE SEQUENCE [LARGE SCALE GENOMIC DNA]</scope>
    <source>
        <strain evidence="13">CCMP 1984</strain>
    </source>
</reference>
<evidence type="ECO:0000256" key="11">
    <source>
        <dbReference type="SAM" id="Phobius"/>
    </source>
</evidence>
<dbReference type="EMBL" id="GL833158">
    <property type="protein sequence ID" value="EGB03957.1"/>
    <property type="molecule type" value="Genomic_DNA"/>
</dbReference>
<name>F0YLU4_AURAN</name>
<keyword evidence="7" id="KW-0256">Endoplasmic reticulum</keyword>
<dbReference type="PANTHER" id="PTHR10408:SF7">
    <property type="entry name" value="DIACYLGLYCEROL O-ACYLTRANSFERASE 1"/>
    <property type="match status" value="1"/>
</dbReference>
<evidence type="ECO:0000256" key="9">
    <source>
        <dbReference type="ARBA" id="ARBA00023136"/>
    </source>
</evidence>
<dbReference type="AlphaFoldDB" id="F0YLU4"/>
<gene>
    <name evidence="12" type="ORF">AURANDRAFT_3067</name>
</gene>
<dbReference type="GO" id="GO:0005789">
    <property type="term" value="C:endoplasmic reticulum membrane"/>
    <property type="evidence" value="ECO:0007669"/>
    <property type="project" value="UniProtKB-SubCell"/>
</dbReference>
<sequence length="245" mass="28260">EYPANLTAGDLARFFAFPTLVYQTEYPRTPRVRRRWLLKRFAELAVVLSAMLLLVTQFVAPTVRGTLEPFERLDVASLVERLMALAIPTLFVWILMFVALFELWLSIVAEVTRFGDRLFYRDWWNARKFDDYWRLWNLPVHNWLVRHVFFPCLNLGLNKTAATAVVFFISAALHELLVSAPCHLLRLYAFAGMMTQVPLIALTNAINERLPSSRAGNVLFWLVFCVVGQPMCLVLYFHDTVSESG</sequence>
<dbReference type="GO" id="GO:0019432">
    <property type="term" value="P:triglyceride biosynthetic process"/>
    <property type="evidence" value="ECO:0007669"/>
    <property type="project" value="TreeGrafter"/>
</dbReference>